<dbReference type="EMBL" id="ML993631">
    <property type="protein sequence ID" value="KAF2159970.1"/>
    <property type="molecule type" value="Genomic_DNA"/>
</dbReference>
<feature type="region of interest" description="Disordered" evidence="1">
    <location>
        <begin position="188"/>
        <end position="256"/>
    </location>
</feature>
<name>A0A6A6C1D9_ZASCE</name>
<organism evidence="2 3">
    <name type="scientific">Zasmidium cellare ATCC 36951</name>
    <dbReference type="NCBI Taxonomy" id="1080233"/>
    <lineage>
        <taxon>Eukaryota</taxon>
        <taxon>Fungi</taxon>
        <taxon>Dikarya</taxon>
        <taxon>Ascomycota</taxon>
        <taxon>Pezizomycotina</taxon>
        <taxon>Dothideomycetes</taxon>
        <taxon>Dothideomycetidae</taxon>
        <taxon>Mycosphaerellales</taxon>
        <taxon>Mycosphaerellaceae</taxon>
        <taxon>Zasmidium</taxon>
    </lineage>
</organism>
<reference evidence="2" key="1">
    <citation type="journal article" date="2020" name="Stud. Mycol.">
        <title>101 Dothideomycetes genomes: a test case for predicting lifestyles and emergence of pathogens.</title>
        <authorList>
            <person name="Haridas S."/>
            <person name="Albert R."/>
            <person name="Binder M."/>
            <person name="Bloem J."/>
            <person name="Labutti K."/>
            <person name="Salamov A."/>
            <person name="Andreopoulos B."/>
            <person name="Baker S."/>
            <person name="Barry K."/>
            <person name="Bills G."/>
            <person name="Bluhm B."/>
            <person name="Cannon C."/>
            <person name="Castanera R."/>
            <person name="Culley D."/>
            <person name="Daum C."/>
            <person name="Ezra D."/>
            <person name="Gonzalez J."/>
            <person name="Henrissat B."/>
            <person name="Kuo A."/>
            <person name="Liang C."/>
            <person name="Lipzen A."/>
            <person name="Lutzoni F."/>
            <person name="Magnuson J."/>
            <person name="Mondo S."/>
            <person name="Nolan M."/>
            <person name="Ohm R."/>
            <person name="Pangilinan J."/>
            <person name="Park H.-J."/>
            <person name="Ramirez L."/>
            <person name="Alfaro M."/>
            <person name="Sun H."/>
            <person name="Tritt A."/>
            <person name="Yoshinaga Y."/>
            <person name="Zwiers L.-H."/>
            <person name="Turgeon B."/>
            <person name="Goodwin S."/>
            <person name="Spatafora J."/>
            <person name="Crous P."/>
            <person name="Grigoriev I."/>
        </authorList>
    </citation>
    <scope>NUCLEOTIDE SEQUENCE</scope>
    <source>
        <strain evidence="2">ATCC 36951</strain>
    </source>
</reference>
<dbReference type="GeneID" id="54562812"/>
<evidence type="ECO:0000256" key="1">
    <source>
        <dbReference type="SAM" id="MobiDB-lite"/>
    </source>
</evidence>
<feature type="region of interest" description="Disordered" evidence="1">
    <location>
        <begin position="137"/>
        <end position="171"/>
    </location>
</feature>
<evidence type="ECO:0000313" key="3">
    <source>
        <dbReference type="Proteomes" id="UP000799537"/>
    </source>
</evidence>
<dbReference type="AlphaFoldDB" id="A0A6A6C1D9"/>
<keyword evidence="3" id="KW-1185">Reference proteome</keyword>
<accession>A0A6A6C1D9</accession>
<gene>
    <name evidence="2" type="ORF">M409DRAFT_29580</name>
</gene>
<dbReference type="RefSeq" id="XP_033660859.1">
    <property type="nucleotide sequence ID" value="XM_033809540.1"/>
</dbReference>
<dbReference type="Proteomes" id="UP000799537">
    <property type="component" value="Unassembled WGS sequence"/>
</dbReference>
<proteinExistence type="predicted"/>
<protein>
    <submittedName>
        <fullName evidence="2">Uncharacterized protein</fullName>
    </submittedName>
</protein>
<feature type="compositionally biased region" description="Polar residues" evidence="1">
    <location>
        <begin position="230"/>
        <end position="242"/>
    </location>
</feature>
<feature type="compositionally biased region" description="Acidic residues" evidence="1">
    <location>
        <begin position="156"/>
        <end position="171"/>
    </location>
</feature>
<sequence>MGRKDRKTISSGNNGTPKWTDEQRQALRLCYKLWNLTDQEVNALMHRCYPEFRETAGRNYTYDHTRDEYKHRFSKRRSKRWHAIDRPNKFNSTRYTQEEIDELYRVQVMVEDAASAGPDQDAMQLTPRENAPFPLTYPNGIASAPVDKGVKTADASVEDATGEQDEDEDKYPEEFFAFDITQHLDDEDDAAGAEADAKEKDEEEDTPTATAPTRCSARLRGKAWRLRGSVCSSESKISSRTVPSRWAGASAQQANA</sequence>
<evidence type="ECO:0000313" key="2">
    <source>
        <dbReference type="EMBL" id="KAF2159970.1"/>
    </source>
</evidence>